<feature type="compositionally biased region" description="Basic and acidic residues" evidence="1">
    <location>
        <begin position="109"/>
        <end position="125"/>
    </location>
</feature>
<dbReference type="OrthoDB" id="4738706at2759"/>
<dbReference type="PANTHER" id="PTHR38166:SF1">
    <property type="entry name" value="C2H2-TYPE DOMAIN-CONTAINING PROTEIN"/>
    <property type="match status" value="1"/>
</dbReference>
<name>A0A6A5UBA8_9PLEO</name>
<keyword evidence="3" id="KW-1185">Reference proteome</keyword>
<evidence type="ECO:0000313" key="2">
    <source>
        <dbReference type="EMBL" id="KAF1961092.1"/>
    </source>
</evidence>
<accession>A0A6A5UBA8</accession>
<feature type="compositionally biased region" description="Polar residues" evidence="1">
    <location>
        <begin position="370"/>
        <end position="379"/>
    </location>
</feature>
<feature type="region of interest" description="Disordered" evidence="1">
    <location>
        <begin position="70"/>
        <end position="143"/>
    </location>
</feature>
<proteinExistence type="predicted"/>
<dbReference type="EMBL" id="ML976981">
    <property type="protein sequence ID" value="KAF1961092.1"/>
    <property type="molecule type" value="Genomic_DNA"/>
</dbReference>
<reference evidence="2" key="1">
    <citation type="journal article" date="2020" name="Stud. Mycol.">
        <title>101 Dothideomycetes genomes: a test case for predicting lifestyles and emergence of pathogens.</title>
        <authorList>
            <person name="Haridas S."/>
            <person name="Albert R."/>
            <person name="Binder M."/>
            <person name="Bloem J."/>
            <person name="Labutti K."/>
            <person name="Salamov A."/>
            <person name="Andreopoulos B."/>
            <person name="Baker S."/>
            <person name="Barry K."/>
            <person name="Bills G."/>
            <person name="Bluhm B."/>
            <person name="Cannon C."/>
            <person name="Castanera R."/>
            <person name="Culley D."/>
            <person name="Daum C."/>
            <person name="Ezra D."/>
            <person name="Gonzalez J."/>
            <person name="Henrissat B."/>
            <person name="Kuo A."/>
            <person name="Liang C."/>
            <person name="Lipzen A."/>
            <person name="Lutzoni F."/>
            <person name="Magnuson J."/>
            <person name="Mondo S."/>
            <person name="Nolan M."/>
            <person name="Ohm R."/>
            <person name="Pangilinan J."/>
            <person name="Park H.-J."/>
            <person name="Ramirez L."/>
            <person name="Alfaro M."/>
            <person name="Sun H."/>
            <person name="Tritt A."/>
            <person name="Yoshinaga Y."/>
            <person name="Zwiers L.-H."/>
            <person name="Turgeon B."/>
            <person name="Goodwin S."/>
            <person name="Spatafora J."/>
            <person name="Crous P."/>
            <person name="Grigoriev I."/>
        </authorList>
    </citation>
    <scope>NUCLEOTIDE SEQUENCE</scope>
    <source>
        <strain evidence="2">CBS 675.92</strain>
    </source>
</reference>
<evidence type="ECO:0008006" key="4">
    <source>
        <dbReference type="Google" id="ProtNLM"/>
    </source>
</evidence>
<feature type="compositionally biased region" description="Basic and acidic residues" evidence="1">
    <location>
        <begin position="386"/>
        <end position="401"/>
    </location>
</feature>
<feature type="region of interest" description="Disordered" evidence="1">
    <location>
        <begin position="359"/>
        <end position="401"/>
    </location>
</feature>
<sequence length="603" mass="68239">MCHWFLGHFVKADFSVASVFAIEDNPQDEDSTPLPDEHLRSHDFALQRSTETILGLQSICCASARFGQAPEHTSCPSGNKSTKRTHAQTSTRETTLPSKRTNLGVGRKGSTDRANEPNSDDEKPHKQQTRRTRRNEDPNARQYACPFLKHNPHRHRHFESCRRGYWQLSELKWHLVRPNSPHEFLHECRNCNQMFPEQSALEAHSLNENQCESRAIEYPVEGIGERLRALIKESIVSRSQGKAWWDRIFRLLFGEDVEVPLCYYDERDIINSNDLGRQEHYRDRLIETWRRVSLTEAIKEKFMNYHLFSCLEAEAEHLTTLGAHANCPSVHDMVARSMDAVRGRRRSCSFGTRAGDLALPSGDGILPGQEGSSRPSGSAISAPIHPGHEENPMPVEESEHIHPPSHIAIDDASMNIPPDMDTTVSFTDFNGLGPFEFPIYYDDTVFSSIGNHNNNDFTSILDQNMSDPFIPNTDRNIVMVPMPIDDPSETFFTPALPTWTNPTFDSLEMGAFGSDVPPKRQSMTREELRYQAADQFTVGLDQAAHQPLASYSTGHLPSMDMQAYNFFEAQSLEFAGFLESVGNDARPMNEVELDRHIDGNSHS</sequence>
<dbReference type="PANTHER" id="PTHR38166">
    <property type="entry name" value="C2H2-TYPE DOMAIN-CONTAINING PROTEIN-RELATED"/>
    <property type="match status" value="1"/>
</dbReference>
<dbReference type="AlphaFoldDB" id="A0A6A5UBA8"/>
<feature type="compositionally biased region" description="Polar residues" evidence="1">
    <location>
        <begin position="87"/>
        <end position="101"/>
    </location>
</feature>
<evidence type="ECO:0000256" key="1">
    <source>
        <dbReference type="SAM" id="MobiDB-lite"/>
    </source>
</evidence>
<dbReference type="Proteomes" id="UP000800035">
    <property type="component" value="Unassembled WGS sequence"/>
</dbReference>
<protein>
    <recommendedName>
        <fullName evidence="4">C2H2-type domain-containing protein</fullName>
    </recommendedName>
</protein>
<gene>
    <name evidence="2" type="ORF">CC80DRAFT_543464</name>
</gene>
<organism evidence="2 3">
    <name type="scientific">Byssothecium circinans</name>
    <dbReference type="NCBI Taxonomy" id="147558"/>
    <lineage>
        <taxon>Eukaryota</taxon>
        <taxon>Fungi</taxon>
        <taxon>Dikarya</taxon>
        <taxon>Ascomycota</taxon>
        <taxon>Pezizomycotina</taxon>
        <taxon>Dothideomycetes</taxon>
        <taxon>Pleosporomycetidae</taxon>
        <taxon>Pleosporales</taxon>
        <taxon>Massarineae</taxon>
        <taxon>Massarinaceae</taxon>
        <taxon>Byssothecium</taxon>
    </lineage>
</organism>
<evidence type="ECO:0000313" key="3">
    <source>
        <dbReference type="Proteomes" id="UP000800035"/>
    </source>
</evidence>